<dbReference type="RefSeq" id="WP_183571234.1">
    <property type="nucleotide sequence ID" value="NZ_JACHOP010000015.1"/>
</dbReference>
<name>A0A840ZP09_9HYPH</name>
<sequence length="131" mass="14485">MAAAMRAPKKAEAGHDHESHAKHEHGGQEHKEGEEHAEEGVINVRPDLVAGQDIKIAKVDSRTLARHILGARGQPRSPSSIRPPGGQDRRRHRARRRDEASPAAWKHPQGPSPHRDKPDCIRGLESPYRPG</sequence>
<feature type="compositionally biased region" description="Basic and acidic residues" evidence="1">
    <location>
        <begin position="113"/>
        <end position="122"/>
    </location>
</feature>
<feature type="region of interest" description="Disordered" evidence="1">
    <location>
        <begin position="1"/>
        <end position="52"/>
    </location>
</feature>
<reference evidence="2 3" key="1">
    <citation type="submission" date="2020-08" db="EMBL/GenBank/DDBJ databases">
        <title>Genomic Encyclopedia of Type Strains, Phase IV (KMG-IV): sequencing the most valuable type-strain genomes for metagenomic binning, comparative biology and taxonomic classification.</title>
        <authorList>
            <person name="Goeker M."/>
        </authorList>
    </citation>
    <scope>NUCLEOTIDE SEQUENCE [LARGE SCALE GENOMIC DNA]</scope>
    <source>
        <strain evidence="2 3">DSM 2163</strain>
    </source>
</reference>
<evidence type="ECO:0000256" key="1">
    <source>
        <dbReference type="SAM" id="MobiDB-lite"/>
    </source>
</evidence>
<comment type="caution">
    <text evidence="2">The sequence shown here is derived from an EMBL/GenBank/DDBJ whole genome shotgun (WGS) entry which is preliminary data.</text>
</comment>
<accession>A0A840ZP09</accession>
<feature type="compositionally biased region" description="Low complexity" evidence="1">
    <location>
        <begin position="72"/>
        <end position="86"/>
    </location>
</feature>
<dbReference type="Proteomes" id="UP000583454">
    <property type="component" value="Unassembled WGS sequence"/>
</dbReference>
<feature type="region of interest" description="Disordered" evidence="1">
    <location>
        <begin position="67"/>
        <end position="131"/>
    </location>
</feature>
<proteinExistence type="predicted"/>
<evidence type="ECO:0000313" key="3">
    <source>
        <dbReference type="Proteomes" id="UP000583454"/>
    </source>
</evidence>
<gene>
    <name evidence="2" type="ORF">HNR00_003360</name>
</gene>
<evidence type="ECO:0000313" key="2">
    <source>
        <dbReference type="EMBL" id="MBB5758637.1"/>
    </source>
</evidence>
<organism evidence="2 3">
    <name type="scientific">Methylorubrum rhodinum</name>
    <dbReference type="NCBI Taxonomy" id="29428"/>
    <lineage>
        <taxon>Bacteria</taxon>
        <taxon>Pseudomonadati</taxon>
        <taxon>Pseudomonadota</taxon>
        <taxon>Alphaproteobacteria</taxon>
        <taxon>Hyphomicrobiales</taxon>
        <taxon>Methylobacteriaceae</taxon>
        <taxon>Methylorubrum</taxon>
    </lineage>
</organism>
<dbReference type="AlphaFoldDB" id="A0A840ZP09"/>
<feature type="compositionally biased region" description="Basic and acidic residues" evidence="1">
    <location>
        <begin position="9"/>
        <end position="34"/>
    </location>
</feature>
<keyword evidence="3" id="KW-1185">Reference proteome</keyword>
<protein>
    <submittedName>
        <fullName evidence="2">Uncharacterized protein</fullName>
    </submittedName>
</protein>
<dbReference type="EMBL" id="JACHOP010000015">
    <property type="protein sequence ID" value="MBB5758637.1"/>
    <property type="molecule type" value="Genomic_DNA"/>
</dbReference>